<dbReference type="AlphaFoldDB" id="A0A388T2Z9"/>
<dbReference type="EMBL" id="BGZL01000010">
    <property type="protein sequence ID" value="GBQ02360.1"/>
    <property type="molecule type" value="Genomic_DNA"/>
</dbReference>
<sequence length="51" mass="5370">MRRGETAPRAPVVGSWQQADLGAALGAAPGRDWIVYGPALGTRHAHEESTT</sequence>
<reference evidence="1 2" key="1">
    <citation type="submission" date="2018-07" db="EMBL/GenBank/DDBJ databases">
        <title>Whole Genome Shotgun Sequence of Streptomyces spongiicola strain 531S.</title>
        <authorList>
            <person name="Dohra H."/>
            <person name="Kodani S."/>
        </authorList>
    </citation>
    <scope>NUCLEOTIDE SEQUENCE [LARGE SCALE GENOMIC DNA]</scope>
    <source>
        <strain evidence="1 2">531S</strain>
    </source>
</reference>
<comment type="caution">
    <text evidence="1">The sequence shown here is derived from an EMBL/GenBank/DDBJ whole genome shotgun (WGS) entry which is preliminary data.</text>
</comment>
<evidence type="ECO:0000313" key="2">
    <source>
        <dbReference type="Proteomes" id="UP000265354"/>
    </source>
</evidence>
<proteinExistence type="predicted"/>
<gene>
    <name evidence="1" type="ORF">SSP531S_38190</name>
</gene>
<name>A0A388T2Z9_9ACTN</name>
<evidence type="ECO:0000313" key="1">
    <source>
        <dbReference type="EMBL" id="GBQ02360.1"/>
    </source>
</evidence>
<dbReference type="Proteomes" id="UP000265354">
    <property type="component" value="Unassembled WGS sequence"/>
</dbReference>
<organism evidence="1 2">
    <name type="scientific">Streptomyces spongiicola</name>
    <dbReference type="NCBI Taxonomy" id="1690221"/>
    <lineage>
        <taxon>Bacteria</taxon>
        <taxon>Bacillati</taxon>
        <taxon>Actinomycetota</taxon>
        <taxon>Actinomycetes</taxon>
        <taxon>Kitasatosporales</taxon>
        <taxon>Streptomycetaceae</taxon>
        <taxon>Streptomyces</taxon>
    </lineage>
</organism>
<protein>
    <submittedName>
        <fullName evidence="1">Uncharacterized protein</fullName>
    </submittedName>
</protein>
<accession>A0A388T2Z9</accession>
<dbReference type="RefSeq" id="WP_162602598.1">
    <property type="nucleotide sequence ID" value="NZ_BGZL01000010.1"/>
</dbReference>